<dbReference type="Proteomes" id="UP000323521">
    <property type="component" value="Chromosome"/>
</dbReference>
<dbReference type="KEGG" id="fwa:DCMF_28520"/>
<evidence type="ECO:0008006" key="4">
    <source>
        <dbReference type="Google" id="ProtNLM"/>
    </source>
</evidence>
<reference evidence="2 3" key="1">
    <citation type="submission" date="2016-10" db="EMBL/GenBank/DDBJ databases">
        <title>Complete Genome Sequence of Peptococcaceae strain DCMF.</title>
        <authorList>
            <person name="Edwards R.J."/>
            <person name="Holland S.I."/>
            <person name="Deshpande N.P."/>
            <person name="Wong Y.K."/>
            <person name="Ertan H."/>
            <person name="Manefield M."/>
            <person name="Russell T.L."/>
            <person name="Lee M.J."/>
        </authorList>
    </citation>
    <scope>NUCLEOTIDE SEQUENCE [LARGE SCALE GENOMIC DNA]</scope>
    <source>
        <strain evidence="2 3">DCMF</strain>
    </source>
</reference>
<feature type="transmembrane region" description="Helical" evidence="1">
    <location>
        <begin position="100"/>
        <end position="118"/>
    </location>
</feature>
<dbReference type="NCBIfam" id="TIGR02206">
    <property type="entry name" value="intg_mem_TP0381"/>
    <property type="match status" value="1"/>
</dbReference>
<accession>A0A3G1L062</accession>
<keyword evidence="1" id="KW-0812">Transmembrane</keyword>
<dbReference type="EMBL" id="CP017634">
    <property type="protein sequence ID" value="ATW28176.1"/>
    <property type="molecule type" value="Genomic_DNA"/>
</dbReference>
<gene>
    <name evidence="2" type="ORF">DCMF_28520</name>
</gene>
<feature type="transmembrane region" description="Helical" evidence="1">
    <location>
        <begin position="209"/>
        <end position="231"/>
    </location>
</feature>
<dbReference type="InterPro" id="IPR011737">
    <property type="entry name" value="CHP02206_TP0381"/>
</dbReference>
<proteinExistence type="predicted"/>
<protein>
    <recommendedName>
        <fullName evidence="4">TIGR02206 family membrane protein</fullName>
    </recommendedName>
</protein>
<evidence type="ECO:0000313" key="2">
    <source>
        <dbReference type="EMBL" id="ATW28176.1"/>
    </source>
</evidence>
<dbReference type="RefSeq" id="WP_148137587.1">
    <property type="nucleotide sequence ID" value="NZ_CP017634.1"/>
</dbReference>
<sequence>MHALVFGLTFRPFSFYHMGALAMIPLLGFLLFHFRQMIRQKKINRIIRGIFFVIIVGNELSGHIWLILHHQWSITWAAPLQLCDLSALLSAILLLKNHLILYELVYFWGLGGAVQALLTPDIGSNPVPLFWLLQFFISHGMIIITCLFFTFVERFRPSVKSIGKTILATNLYAVLIGFFNWCIGANYLYICHKPAAPSLLDYLGPWPWYIFSLELVLGVMCCLLYLPFLILDRFKPVLIPGKSDGSSL</sequence>
<name>A0A3G1L062_FORW1</name>
<feature type="transmembrane region" description="Helical" evidence="1">
    <location>
        <begin position="171"/>
        <end position="189"/>
    </location>
</feature>
<feature type="transmembrane region" description="Helical" evidence="1">
    <location>
        <begin position="46"/>
        <end position="68"/>
    </location>
</feature>
<keyword evidence="1" id="KW-1133">Transmembrane helix</keyword>
<organism evidence="2 3">
    <name type="scientific">Formimonas warabiya</name>
    <dbReference type="NCBI Taxonomy" id="1761012"/>
    <lineage>
        <taxon>Bacteria</taxon>
        <taxon>Bacillati</taxon>
        <taxon>Bacillota</taxon>
        <taxon>Clostridia</taxon>
        <taxon>Eubacteriales</taxon>
        <taxon>Peptococcaceae</taxon>
        <taxon>Candidatus Formimonas</taxon>
    </lineage>
</organism>
<keyword evidence="3" id="KW-1185">Reference proteome</keyword>
<feature type="transmembrane region" description="Helical" evidence="1">
    <location>
        <begin position="74"/>
        <end position="95"/>
    </location>
</feature>
<evidence type="ECO:0000256" key="1">
    <source>
        <dbReference type="SAM" id="Phobius"/>
    </source>
</evidence>
<dbReference type="Pfam" id="PF14808">
    <property type="entry name" value="TMEM164"/>
    <property type="match status" value="1"/>
</dbReference>
<dbReference type="AlphaFoldDB" id="A0A3G1L062"/>
<evidence type="ECO:0000313" key="3">
    <source>
        <dbReference type="Proteomes" id="UP000323521"/>
    </source>
</evidence>
<keyword evidence="1" id="KW-0472">Membrane</keyword>
<dbReference type="OrthoDB" id="9813172at2"/>
<feature type="transmembrane region" description="Helical" evidence="1">
    <location>
        <begin position="15"/>
        <end position="34"/>
    </location>
</feature>
<feature type="transmembrane region" description="Helical" evidence="1">
    <location>
        <begin position="130"/>
        <end position="151"/>
    </location>
</feature>